<sequence length="568" mass="62092" precursor="true">MTKRIPPTSNRITTKSLLRPTSLTLLLGGLHFMASTAIAQSIQYGMAPATTQQALVVRQTAASGLRMAHQLSPATLASDHASRHLIDALHAMLNEYPDVLKARAALESAGHDVNSARGARWPTFKVGTSGGDAQMRQGTRASYTTVNAEVRMSLLDGGAIGAGIRSAESSEAAQSSALYATRQNVLLDALTAMQELQRFGSKATIAAESARIIGQLARLEERRAELGAVGRNDLRQASSRQASALAQQQALESQRLDAQARFTRYFGFTPESGWLPQLHVPLQWMPANESGALQAAENNSTELQEIEQQIARATAEVERSKAQRYPTLAAVVTHNRDPKGVLYADGTRYGVELNWNFGNGFELRDRILKAINELQAQEAQQEAVRRQVRETTSATWGRTLTGRQREVQLAGAVREARAAFEGRRRLLEAGRGSLSQVLDAQLDMQRLMLEEADAIYDQRINELRLVRATGKLLPSPMPNQWLGLLFAQQSQTPAPSTSQGSAIASKARLELSPKSPAMTTVSTDKDLNSATARTVPTAQHIRLRLEPRLATEQLSRPQNQIKTTTAQW</sequence>
<evidence type="ECO:0000256" key="5">
    <source>
        <dbReference type="ARBA" id="ARBA00022692"/>
    </source>
</evidence>
<evidence type="ECO:0000256" key="3">
    <source>
        <dbReference type="ARBA" id="ARBA00022448"/>
    </source>
</evidence>
<name>B7WRE9_COMTK</name>
<accession>B7WRE9</accession>
<proteinExistence type="inferred from homology"/>
<dbReference type="EMBL" id="AAUJ02000001">
    <property type="protein sequence ID" value="EED67134.1"/>
    <property type="molecule type" value="Genomic_DNA"/>
</dbReference>
<dbReference type="GO" id="GO:0009279">
    <property type="term" value="C:cell outer membrane"/>
    <property type="evidence" value="ECO:0007669"/>
    <property type="project" value="UniProtKB-SubCell"/>
</dbReference>
<organism evidence="10 11">
    <name type="scientific">Comamonas testosteroni (strain DSM 14576 / KF-1)</name>
    <name type="common">Pseudomonas testosteroni</name>
    <dbReference type="NCBI Taxonomy" id="399795"/>
    <lineage>
        <taxon>Bacteria</taxon>
        <taxon>Pseudomonadati</taxon>
        <taxon>Pseudomonadota</taxon>
        <taxon>Betaproteobacteria</taxon>
        <taxon>Burkholderiales</taxon>
        <taxon>Comamonadaceae</taxon>
        <taxon>Comamonas</taxon>
    </lineage>
</organism>
<evidence type="ECO:0000256" key="9">
    <source>
        <dbReference type="SAM" id="MobiDB-lite"/>
    </source>
</evidence>
<dbReference type="AlphaFoldDB" id="B7WRE9"/>
<evidence type="ECO:0000256" key="7">
    <source>
        <dbReference type="ARBA" id="ARBA00023237"/>
    </source>
</evidence>
<keyword evidence="4" id="KW-1134">Transmembrane beta strand</keyword>
<evidence type="ECO:0000256" key="4">
    <source>
        <dbReference type="ARBA" id="ARBA00022452"/>
    </source>
</evidence>
<reference evidence="10 11" key="1">
    <citation type="journal article" date="2004" name="Appl. Environ. Microbiol.">
        <title>Mineralization of individual congeners of linear alkylbenzenesulfonate by defined pairs of heterotrophic bacteria.</title>
        <authorList>
            <person name="Schleheck D."/>
            <person name="Knepper T.P."/>
            <person name="Fischer K."/>
            <person name="Cook A.M."/>
        </authorList>
    </citation>
    <scope>NUCLEOTIDE SEQUENCE [LARGE SCALE GENOMIC DNA]</scope>
    <source>
        <strain evidence="11">DSM 14576 / KF-1</strain>
    </source>
</reference>
<evidence type="ECO:0000256" key="6">
    <source>
        <dbReference type="ARBA" id="ARBA00023136"/>
    </source>
</evidence>
<feature type="region of interest" description="Disordered" evidence="9">
    <location>
        <begin position="548"/>
        <end position="568"/>
    </location>
</feature>
<keyword evidence="7" id="KW-0998">Cell outer membrane</keyword>
<dbReference type="GO" id="GO:0015562">
    <property type="term" value="F:efflux transmembrane transporter activity"/>
    <property type="evidence" value="ECO:0007669"/>
    <property type="project" value="InterPro"/>
</dbReference>
<comment type="subcellular location">
    <subcellularLocation>
        <location evidence="1">Cell outer membrane</location>
    </subcellularLocation>
</comment>
<dbReference type="Pfam" id="PF02321">
    <property type="entry name" value="OEP"/>
    <property type="match status" value="2"/>
</dbReference>
<comment type="caution">
    <text evidence="10">The sequence shown here is derived from an EMBL/GenBank/DDBJ whole genome shotgun (WGS) entry which is preliminary data.</text>
</comment>
<keyword evidence="8" id="KW-0175">Coiled coil</keyword>
<evidence type="ECO:0000256" key="2">
    <source>
        <dbReference type="ARBA" id="ARBA00007613"/>
    </source>
</evidence>
<dbReference type="PANTHER" id="PTHR30026">
    <property type="entry name" value="OUTER MEMBRANE PROTEIN TOLC"/>
    <property type="match status" value="1"/>
</dbReference>
<dbReference type="SUPFAM" id="SSF56954">
    <property type="entry name" value="Outer membrane efflux proteins (OEP)"/>
    <property type="match status" value="1"/>
</dbReference>
<dbReference type="Proteomes" id="UP000003039">
    <property type="component" value="Unassembled WGS sequence"/>
</dbReference>
<feature type="compositionally biased region" description="Polar residues" evidence="9">
    <location>
        <begin position="552"/>
        <end position="568"/>
    </location>
</feature>
<evidence type="ECO:0000256" key="1">
    <source>
        <dbReference type="ARBA" id="ARBA00004442"/>
    </source>
</evidence>
<dbReference type="Gene3D" id="1.20.1600.10">
    <property type="entry name" value="Outer membrane efflux proteins (OEP)"/>
    <property type="match status" value="1"/>
</dbReference>
<dbReference type="GO" id="GO:1990281">
    <property type="term" value="C:efflux pump complex"/>
    <property type="evidence" value="ECO:0007669"/>
    <property type="project" value="TreeGrafter"/>
</dbReference>
<comment type="similarity">
    <text evidence="2">Belongs to the outer membrane factor (OMF) (TC 1.B.17) family.</text>
</comment>
<dbReference type="InterPro" id="IPR051906">
    <property type="entry name" value="TolC-like"/>
</dbReference>
<gene>
    <name evidence="10" type="ORF">CtesDRAFT_PD2080</name>
</gene>
<dbReference type="InterPro" id="IPR003423">
    <property type="entry name" value="OMP_efflux"/>
</dbReference>
<keyword evidence="3" id="KW-0813">Transport</keyword>
<keyword evidence="6" id="KW-0472">Membrane</keyword>
<protein>
    <submittedName>
        <fullName evidence="10">Outer membrane efflux protein</fullName>
    </submittedName>
</protein>
<dbReference type="GO" id="GO:0015288">
    <property type="term" value="F:porin activity"/>
    <property type="evidence" value="ECO:0007669"/>
    <property type="project" value="TreeGrafter"/>
</dbReference>
<dbReference type="eggNOG" id="COG1538">
    <property type="taxonomic scope" value="Bacteria"/>
</dbReference>
<evidence type="ECO:0000313" key="10">
    <source>
        <dbReference type="EMBL" id="EED67134.1"/>
    </source>
</evidence>
<keyword evidence="5" id="KW-0812">Transmembrane</keyword>
<feature type="coiled-coil region" evidence="8">
    <location>
        <begin position="296"/>
        <end position="323"/>
    </location>
</feature>
<evidence type="ECO:0000256" key="8">
    <source>
        <dbReference type="SAM" id="Coils"/>
    </source>
</evidence>
<dbReference type="PANTHER" id="PTHR30026:SF22">
    <property type="entry name" value="OUTER MEMBRANE EFFLUX PROTEIN"/>
    <property type="match status" value="1"/>
</dbReference>
<evidence type="ECO:0000313" key="11">
    <source>
        <dbReference type="Proteomes" id="UP000003039"/>
    </source>
</evidence>